<keyword evidence="5" id="KW-0030">Aminoacyl-tRNA synthetase</keyword>
<feature type="non-terminal residue" evidence="7">
    <location>
        <position position="62"/>
    </location>
</feature>
<organism evidence="7">
    <name type="scientific">marine metagenome</name>
    <dbReference type="NCBI Taxonomy" id="408172"/>
    <lineage>
        <taxon>unclassified sequences</taxon>
        <taxon>metagenomes</taxon>
        <taxon>ecological metagenomes</taxon>
    </lineage>
</organism>
<gene>
    <name evidence="7" type="ORF">METZ01_LOCUS348159</name>
</gene>
<dbReference type="Gene3D" id="3.40.50.620">
    <property type="entry name" value="HUPs"/>
    <property type="match status" value="1"/>
</dbReference>
<dbReference type="SUPFAM" id="SSF52374">
    <property type="entry name" value="Nucleotidylyl transferase"/>
    <property type="match status" value="1"/>
</dbReference>
<dbReference type="GO" id="GO:0005524">
    <property type="term" value="F:ATP binding"/>
    <property type="evidence" value="ECO:0007669"/>
    <property type="project" value="UniProtKB-KW"/>
</dbReference>
<evidence type="ECO:0000256" key="5">
    <source>
        <dbReference type="ARBA" id="ARBA00023146"/>
    </source>
</evidence>
<reference evidence="7" key="1">
    <citation type="submission" date="2018-05" db="EMBL/GenBank/DDBJ databases">
        <authorList>
            <person name="Lanie J.A."/>
            <person name="Ng W.-L."/>
            <person name="Kazmierczak K.M."/>
            <person name="Andrzejewski T.M."/>
            <person name="Davidsen T.M."/>
            <person name="Wayne K.J."/>
            <person name="Tettelin H."/>
            <person name="Glass J.I."/>
            <person name="Rusch D."/>
            <person name="Podicherti R."/>
            <person name="Tsui H.-C.T."/>
            <person name="Winkler M.E."/>
        </authorList>
    </citation>
    <scope>NUCLEOTIDE SEQUENCE</scope>
</reference>
<dbReference type="Pfam" id="PF09334">
    <property type="entry name" value="tRNA-synt_1g"/>
    <property type="match status" value="1"/>
</dbReference>
<dbReference type="InterPro" id="IPR023457">
    <property type="entry name" value="Met-tRNA_synth_2"/>
</dbReference>
<name>A0A382RDR2_9ZZZZ</name>
<dbReference type="AlphaFoldDB" id="A0A382RDR2"/>
<keyword evidence="1" id="KW-0436">Ligase</keyword>
<dbReference type="InterPro" id="IPR015413">
    <property type="entry name" value="Methionyl/Leucyl_tRNA_Synth"/>
</dbReference>
<dbReference type="GO" id="GO:0006431">
    <property type="term" value="P:methionyl-tRNA aminoacylation"/>
    <property type="evidence" value="ECO:0007669"/>
    <property type="project" value="TreeGrafter"/>
</dbReference>
<evidence type="ECO:0000259" key="6">
    <source>
        <dbReference type="Pfam" id="PF09334"/>
    </source>
</evidence>
<evidence type="ECO:0000256" key="3">
    <source>
        <dbReference type="ARBA" id="ARBA00022840"/>
    </source>
</evidence>
<dbReference type="InterPro" id="IPR014729">
    <property type="entry name" value="Rossmann-like_a/b/a_fold"/>
</dbReference>
<keyword evidence="3" id="KW-0067">ATP-binding</keyword>
<evidence type="ECO:0000313" key="7">
    <source>
        <dbReference type="EMBL" id="SVC95305.1"/>
    </source>
</evidence>
<sequence length="62" mass="7049">MGHAVEKIGADVIARYRRGCGDDVHFLIGMDEHGQKVQQEADKHDSQPQDWVDRIAESFQKV</sequence>
<protein>
    <recommendedName>
        <fullName evidence="6">Methionyl/Leucyl tRNA synthetase domain-containing protein</fullName>
    </recommendedName>
</protein>
<evidence type="ECO:0000256" key="1">
    <source>
        <dbReference type="ARBA" id="ARBA00022598"/>
    </source>
</evidence>
<dbReference type="EMBL" id="UINC01120678">
    <property type="protein sequence ID" value="SVC95305.1"/>
    <property type="molecule type" value="Genomic_DNA"/>
</dbReference>
<dbReference type="PANTHER" id="PTHR43326">
    <property type="entry name" value="METHIONYL-TRNA SYNTHETASE"/>
    <property type="match status" value="1"/>
</dbReference>
<keyword evidence="2" id="KW-0547">Nucleotide-binding</keyword>
<evidence type="ECO:0000256" key="4">
    <source>
        <dbReference type="ARBA" id="ARBA00022917"/>
    </source>
</evidence>
<keyword evidence="4" id="KW-0648">Protein biosynthesis</keyword>
<feature type="domain" description="Methionyl/Leucyl tRNA synthetase" evidence="6">
    <location>
        <begin position="1"/>
        <end position="61"/>
    </location>
</feature>
<evidence type="ECO:0000256" key="2">
    <source>
        <dbReference type="ARBA" id="ARBA00022741"/>
    </source>
</evidence>
<dbReference type="PANTHER" id="PTHR43326:SF1">
    <property type="entry name" value="METHIONINE--TRNA LIGASE, MITOCHONDRIAL"/>
    <property type="match status" value="1"/>
</dbReference>
<accession>A0A382RDR2</accession>
<proteinExistence type="predicted"/>
<dbReference type="GO" id="GO:0004825">
    <property type="term" value="F:methionine-tRNA ligase activity"/>
    <property type="evidence" value="ECO:0007669"/>
    <property type="project" value="InterPro"/>
</dbReference>